<dbReference type="GO" id="GO:0008233">
    <property type="term" value="F:peptidase activity"/>
    <property type="evidence" value="ECO:0007669"/>
    <property type="project" value="UniProtKB-KW"/>
</dbReference>
<dbReference type="Pfam" id="PF04586">
    <property type="entry name" value="Peptidase_S78"/>
    <property type="match status" value="1"/>
</dbReference>
<dbReference type="GeneID" id="70906153"/>
<keyword evidence="2" id="KW-0645">Protease</keyword>
<dbReference type="EMBL" id="MJLX01000020">
    <property type="protein sequence ID" value="RLM25237.1"/>
    <property type="molecule type" value="Genomic_DNA"/>
</dbReference>
<evidence type="ECO:0000256" key="3">
    <source>
        <dbReference type="ARBA" id="ARBA00022801"/>
    </source>
</evidence>
<dbReference type="InterPro" id="IPR054613">
    <property type="entry name" value="Peptidase_S78_dom"/>
</dbReference>
<protein>
    <submittedName>
        <fullName evidence="5">Peptidase U35</fullName>
    </submittedName>
</protein>
<organism evidence="5 6">
    <name type="scientific">Brenneria goodwinii</name>
    <dbReference type="NCBI Taxonomy" id="1109412"/>
    <lineage>
        <taxon>Bacteria</taxon>
        <taxon>Pseudomonadati</taxon>
        <taxon>Pseudomonadota</taxon>
        <taxon>Gammaproteobacteria</taxon>
        <taxon>Enterobacterales</taxon>
        <taxon>Pectobacteriaceae</taxon>
        <taxon>Brenneria</taxon>
    </lineage>
</organism>
<dbReference type="Proteomes" id="UP000285972">
    <property type="component" value="Unassembled WGS sequence"/>
</dbReference>
<dbReference type="NCBIfam" id="TIGR01543">
    <property type="entry name" value="proheadase_HK97"/>
    <property type="match status" value="1"/>
</dbReference>
<accession>A0AAE8ESA3</accession>
<evidence type="ECO:0000313" key="5">
    <source>
        <dbReference type="EMBL" id="RLM25237.1"/>
    </source>
</evidence>
<name>A0AAE8ESA3_9GAMM</name>
<comment type="caution">
    <text evidence="5">The sequence shown here is derived from an EMBL/GenBank/DDBJ whole genome shotgun (WGS) entry which is preliminary data.</text>
</comment>
<sequence length="235" mass="25924">MHRKHAALKIKAFNFDIKAVNDDGLFSGYGSVFDVVDSYGEVVAPGAFVDSIAEAKNKVRTFPVLWQHRTAEPIGNWNIDSLKEDTYGLFGEGELWMDDAAYAKTAWRGMKSRAITGLSIGYYVRESNFDEKTRIRTLTKLDLVEISIVTVPANDEARIDVIKSKLAHGGLPTLPEFEQLLREAGFSKTQSAVIANRGLSHLLDRSESGGEDGETKAAIAAMSQRLSQFSLPKIL</sequence>
<dbReference type="RefSeq" id="WP_095833809.1">
    <property type="nucleotide sequence ID" value="NZ_CP014137.1"/>
</dbReference>
<evidence type="ECO:0000256" key="2">
    <source>
        <dbReference type="ARBA" id="ARBA00022670"/>
    </source>
</evidence>
<dbReference type="AlphaFoldDB" id="A0AAE8ESA3"/>
<evidence type="ECO:0000313" key="6">
    <source>
        <dbReference type="Proteomes" id="UP000285972"/>
    </source>
</evidence>
<proteinExistence type="predicted"/>
<gene>
    <name evidence="5" type="ORF">BIY26_09470</name>
</gene>
<keyword evidence="3" id="KW-0378">Hydrolase</keyword>
<evidence type="ECO:0000256" key="1">
    <source>
        <dbReference type="ARBA" id="ARBA00022612"/>
    </source>
</evidence>
<reference evidence="5 6" key="1">
    <citation type="submission" date="2016-09" db="EMBL/GenBank/DDBJ databases">
        <authorList>
            <person name="Doonan J."/>
            <person name="Pachebat J.A."/>
            <person name="Golyshin P.N."/>
            <person name="Denman S."/>
            <person name="Mcdonald J.E."/>
        </authorList>
    </citation>
    <scope>NUCLEOTIDE SEQUENCE [LARGE SCALE GENOMIC DNA]</scope>
    <source>
        <strain evidence="5 6">FRB141</strain>
    </source>
</reference>
<feature type="domain" description="Prohead serine protease" evidence="4">
    <location>
        <begin position="15"/>
        <end position="168"/>
    </location>
</feature>
<evidence type="ECO:0000259" key="4">
    <source>
        <dbReference type="Pfam" id="PF04586"/>
    </source>
</evidence>
<dbReference type="KEGG" id="bgj:AWC36_05090"/>
<dbReference type="GO" id="GO:0006508">
    <property type="term" value="P:proteolysis"/>
    <property type="evidence" value="ECO:0007669"/>
    <property type="project" value="UniProtKB-KW"/>
</dbReference>
<keyword evidence="1" id="KW-1188">Viral release from host cell</keyword>
<dbReference type="InterPro" id="IPR006433">
    <property type="entry name" value="Prohead_protease"/>
</dbReference>